<dbReference type="SUPFAM" id="SSF144122">
    <property type="entry name" value="Tim10-like"/>
    <property type="match status" value="1"/>
</dbReference>
<evidence type="ECO:0000256" key="5">
    <source>
        <dbReference type="ARBA" id="ARBA00023010"/>
    </source>
</evidence>
<dbReference type="GO" id="GO:0006325">
    <property type="term" value="P:chromatin organization"/>
    <property type="evidence" value="ECO:0007669"/>
    <property type="project" value="UniProtKB-ARBA"/>
</dbReference>
<comment type="caution">
    <text evidence="12">The sequence shown here is derived from an EMBL/GenBank/DDBJ whole genome shotgun (WGS) entry which is preliminary data.</text>
</comment>
<evidence type="ECO:0000256" key="1">
    <source>
        <dbReference type="ARBA" id="ARBA00004637"/>
    </source>
</evidence>
<dbReference type="GO" id="GO:0035267">
    <property type="term" value="C:NuA4 histone acetyltransferase complex"/>
    <property type="evidence" value="ECO:0007669"/>
    <property type="project" value="TreeGrafter"/>
</dbReference>
<gene>
    <name evidence="12" type="ORF">CXQ85_002601</name>
</gene>
<keyword evidence="6 9" id="KW-0103">Bromodomain</keyword>
<evidence type="ECO:0000313" key="12">
    <source>
        <dbReference type="EMBL" id="PVH22877.1"/>
    </source>
</evidence>
<dbReference type="SUPFAM" id="SSF47370">
    <property type="entry name" value="Bromodomain"/>
    <property type="match status" value="1"/>
</dbReference>
<dbReference type="InterPro" id="IPR001487">
    <property type="entry name" value="Bromodomain"/>
</dbReference>
<keyword evidence="5" id="KW-0811">Translocation</keyword>
<dbReference type="PRINTS" id="PR00503">
    <property type="entry name" value="BROMODOMAIN"/>
</dbReference>
<dbReference type="Gene3D" id="1.10.287.810">
    <property type="entry name" value="Mitochondrial import inner membrane translocase subunit tim13 like domains"/>
    <property type="match status" value="1"/>
</dbReference>
<evidence type="ECO:0000256" key="4">
    <source>
        <dbReference type="ARBA" id="ARBA00022927"/>
    </source>
</evidence>
<comment type="subcellular location">
    <subcellularLocation>
        <location evidence="1">Mitochondrion inner membrane</location>
        <topology evidence="1">Peripheral membrane protein</topology>
    </subcellularLocation>
</comment>
<evidence type="ECO:0000313" key="13">
    <source>
        <dbReference type="Proteomes" id="UP000244309"/>
    </source>
</evidence>
<proteinExistence type="inferred from homology"/>
<dbReference type="OrthoDB" id="21449at2759"/>
<evidence type="ECO:0000256" key="6">
    <source>
        <dbReference type="ARBA" id="ARBA00023117"/>
    </source>
</evidence>
<dbReference type="GeneID" id="37007932"/>
<accession>A0A2V1AXR3</accession>
<dbReference type="PROSITE" id="PS50014">
    <property type="entry name" value="BROMODOMAIN_2"/>
    <property type="match status" value="1"/>
</dbReference>
<protein>
    <submittedName>
        <fullName evidence="12">Mitochondrial import inner membrane translocase subunit TIM9</fullName>
    </submittedName>
</protein>
<keyword evidence="7" id="KW-0472">Membrane</keyword>
<dbReference type="STRING" id="45357.A0A2V1AXR3"/>
<dbReference type="AlphaFoldDB" id="A0A2V1AXR3"/>
<dbReference type="Pfam" id="PF00439">
    <property type="entry name" value="Bromodomain"/>
    <property type="match status" value="1"/>
</dbReference>
<dbReference type="Pfam" id="PF02953">
    <property type="entry name" value="zf-Tim10_DDP"/>
    <property type="match status" value="1"/>
</dbReference>
<dbReference type="PANTHER" id="PTHR15398:SF4">
    <property type="entry name" value="BROMODOMAIN-CONTAINING PROTEIN 8 ISOFORM X1"/>
    <property type="match status" value="1"/>
</dbReference>
<comment type="similarity">
    <text evidence="2">Belongs to the small Tim family.</text>
</comment>
<dbReference type="InterPro" id="IPR036427">
    <property type="entry name" value="Bromodomain-like_sf"/>
</dbReference>
<evidence type="ECO:0000256" key="7">
    <source>
        <dbReference type="ARBA" id="ARBA00023136"/>
    </source>
</evidence>
<evidence type="ECO:0000256" key="8">
    <source>
        <dbReference type="ARBA" id="ARBA00023157"/>
    </source>
</evidence>
<keyword evidence="4" id="KW-0813">Transport</keyword>
<dbReference type="EMBL" id="PKFO01000010">
    <property type="protein sequence ID" value="PVH22877.1"/>
    <property type="molecule type" value="Genomic_DNA"/>
</dbReference>
<dbReference type="InterPro" id="IPR004217">
    <property type="entry name" value="Tim10-like"/>
</dbReference>
<feature type="domain" description="Bromo" evidence="11">
    <location>
        <begin position="469"/>
        <end position="539"/>
    </location>
</feature>
<dbReference type="RefSeq" id="XP_025343817.1">
    <property type="nucleotide sequence ID" value="XM_025486267.1"/>
</dbReference>
<evidence type="ECO:0000256" key="2">
    <source>
        <dbReference type="ARBA" id="ARBA00006720"/>
    </source>
</evidence>
<keyword evidence="3" id="KW-0999">Mitochondrion inner membrane</keyword>
<evidence type="ECO:0000256" key="3">
    <source>
        <dbReference type="ARBA" id="ARBA00022792"/>
    </source>
</evidence>
<reference evidence="12 13" key="1">
    <citation type="submission" date="2017-12" db="EMBL/GenBank/DDBJ databases">
        <title>Genome Sequence of a Multidrug-Resistant Candida haemulonii Isolate from a Patient with Chronic Leg Ulcers in Israel.</title>
        <authorList>
            <person name="Chow N.A."/>
            <person name="Gade L."/>
            <person name="Batra D."/>
            <person name="Rowe L.A."/>
            <person name="Ben-Ami R."/>
            <person name="Loparev V.N."/>
            <person name="Litvintseva A.P."/>
        </authorList>
    </citation>
    <scope>NUCLEOTIDE SEQUENCE [LARGE SCALE GENOMIC DNA]</scope>
    <source>
        <strain evidence="12 13">B11899</strain>
    </source>
</reference>
<sequence>MDQLNVKEQQEFQQVVEQKQMKDFMRLYSNLVSRCFDDCVNDFTSANLTSKESTCIYKCSEKFLKHSERVGLRFQEQKYYYRLEVRIKLHQKQVLMDSASTNQMHHILVAHVVNSIVSTSQIKNDVVDCELTKFLATLNKLLKDYQKTFDLEDKSEMIGSNNLRTIIQDSEFKQILNIHEDSVRIDATPRKLQTVLSNVLVNTAIRYSEILTSEVNELTEKYHSIDENALTEEPAEEGAEATEVKPEQVQPSELPAEDKMEVDNPPQVEESLQEGATNLETLSVPTEEVKEEQAPEPASEVPPSEPVEVEMPSVEQQDTVEEEQKEEEKPEATELIPEAVAPVDEEKDEDNLESATGPSAEEVADSFIQEQADDEVEDKAETKEETLVEADSALTPVGESEDKSVTATPEPTTAREDIDTEEPASPESTPKKHDLIKEDSRKRSSSPSAASQKHKRFQNIAVNLVKTIEEHRFSSPFLVPVNAKEYEQVIYEPKDLKSILKAIRQKDVQAYETVKELERDIMLMFANCVMYNKSSTHLVEMAKQMKDDVRKTFKMFEDAESGI</sequence>
<evidence type="ECO:0000259" key="11">
    <source>
        <dbReference type="PROSITE" id="PS50014"/>
    </source>
</evidence>
<dbReference type="Gene3D" id="1.20.920.10">
    <property type="entry name" value="Bromodomain-like"/>
    <property type="match status" value="1"/>
</dbReference>
<dbReference type="PANTHER" id="PTHR15398">
    <property type="entry name" value="BROMODOMAIN-CONTAINING PROTEIN 8"/>
    <property type="match status" value="1"/>
</dbReference>
<organism evidence="12 13">
    <name type="scientific">Candidozyma haemuli</name>
    <dbReference type="NCBI Taxonomy" id="45357"/>
    <lineage>
        <taxon>Eukaryota</taxon>
        <taxon>Fungi</taxon>
        <taxon>Dikarya</taxon>
        <taxon>Ascomycota</taxon>
        <taxon>Saccharomycotina</taxon>
        <taxon>Pichiomycetes</taxon>
        <taxon>Metschnikowiaceae</taxon>
        <taxon>Candidozyma</taxon>
    </lineage>
</organism>
<dbReference type="SMART" id="SM00297">
    <property type="entry name" value="BROMO"/>
    <property type="match status" value="1"/>
</dbReference>
<evidence type="ECO:0000256" key="9">
    <source>
        <dbReference type="PROSITE-ProRule" id="PRU00035"/>
    </source>
</evidence>
<feature type="region of interest" description="Disordered" evidence="10">
    <location>
        <begin position="232"/>
        <end position="454"/>
    </location>
</feature>
<feature type="compositionally biased region" description="Basic and acidic residues" evidence="10">
    <location>
        <begin position="429"/>
        <end position="442"/>
    </location>
</feature>
<evidence type="ECO:0000256" key="10">
    <source>
        <dbReference type="SAM" id="MobiDB-lite"/>
    </source>
</evidence>
<dbReference type="Proteomes" id="UP000244309">
    <property type="component" value="Unassembled WGS sequence"/>
</dbReference>
<dbReference type="GO" id="GO:0005743">
    <property type="term" value="C:mitochondrial inner membrane"/>
    <property type="evidence" value="ECO:0007669"/>
    <property type="project" value="UniProtKB-SubCell"/>
</dbReference>
<keyword evidence="4" id="KW-0653">Protein transport</keyword>
<dbReference type="GO" id="GO:0015031">
    <property type="term" value="P:protein transport"/>
    <property type="evidence" value="ECO:0007669"/>
    <property type="project" value="UniProtKB-KW"/>
</dbReference>
<keyword evidence="8" id="KW-1015">Disulfide bond</keyword>
<keyword evidence="13" id="KW-1185">Reference proteome</keyword>
<name>A0A2V1AXR3_9ASCO</name>
<dbReference type="VEuPathDB" id="FungiDB:CXQ85_002601"/>
<feature type="compositionally biased region" description="Polar residues" evidence="10">
    <location>
        <begin position="274"/>
        <end position="284"/>
    </location>
</feature>
<feature type="compositionally biased region" description="Acidic residues" evidence="10">
    <location>
        <begin position="343"/>
        <end position="352"/>
    </location>
</feature>
<keyword evidence="3" id="KW-0496">Mitochondrion</keyword>
<dbReference type="InterPro" id="IPR035427">
    <property type="entry name" value="Tim10-like_dom_sf"/>
</dbReference>